<name>A0A7R6PA61_9GAMM</name>
<protein>
    <submittedName>
        <fullName evidence="1">Uncharacterized protein</fullName>
    </submittedName>
</protein>
<proteinExistence type="predicted"/>
<dbReference type="PANTHER" id="PTHR39431">
    <property type="entry name" value="FRPA/C-RELATED PROTEIN"/>
    <property type="match status" value="1"/>
</dbReference>
<dbReference type="KEGG" id="njp:NEJAP_2131"/>
<dbReference type="AlphaFoldDB" id="A0A7R6PA61"/>
<dbReference type="Proteomes" id="UP000595332">
    <property type="component" value="Chromosome"/>
</dbReference>
<organism evidence="1 2">
    <name type="scientific">Neptunomonas japonica JAMM 1380</name>
    <dbReference type="NCBI Taxonomy" id="1441457"/>
    <lineage>
        <taxon>Bacteria</taxon>
        <taxon>Pseudomonadati</taxon>
        <taxon>Pseudomonadota</taxon>
        <taxon>Gammaproteobacteria</taxon>
        <taxon>Oceanospirillales</taxon>
        <taxon>Oceanospirillaceae</taxon>
        <taxon>Neptunomonas</taxon>
    </lineage>
</organism>
<dbReference type="EMBL" id="AP014546">
    <property type="protein sequence ID" value="BBB30079.1"/>
    <property type="molecule type" value="Genomic_DNA"/>
</dbReference>
<dbReference type="RefSeq" id="WP_201347294.1">
    <property type="nucleotide sequence ID" value="NZ_AP014546.1"/>
</dbReference>
<evidence type="ECO:0000313" key="2">
    <source>
        <dbReference type="Proteomes" id="UP000595332"/>
    </source>
</evidence>
<evidence type="ECO:0000313" key="1">
    <source>
        <dbReference type="EMBL" id="BBB30079.1"/>
    </source>
</evidence>
<dbReference type="PANTHER" id="PTHR39431:SF1">
    <property type="entry name" value="FRPA_C-RELATED PROTEIN"/>
    <property type="match status" value="1"/>
</dbReference>
<accession>A0A7R6PA61</accession>
<keyword evidence="2" id="KW-1185">Reference proteome</keyword>
<sequence>MIIEQSMIAMSAEHQKTESVSYVRRDNLSNFGQNFTQAQSLLDGLDISGLAVGDKVVDESPRAPSILVMTDQGLQFREAGAEESAELQQSYTQARLFKALFEAITGKEVPVVDDAFSGSEELAVADYASGRVQSSASTAFLSEEKTLQVTVHVSESIEEYESTHFSAAGVVKTSDGVEININLDMTMERQYSASREMSFTQEVRFKDPLLLNFNGSAAELSDESFEFDIDADGEMESLSYLEGASGWLGLDKNDNGRIDDGSELFGGLTGRGFDELRQYDSDKNGFIDAGDDIFDDLLVWNKTLESDELLSLQESNIGAIYTGSEETPFDIKNKNNQILGRVVESGIYIAETGEVGSVQQVDMVV</sequence>
<reference evidence="1 2" key="1">
    <citation type="journal article" date="2008" name="Int. J. Syst. Evol. Microbiol.">
        <title>Neptunomonas japonica sp. nov., an Osedax japonicus symbiont-like bacterium isolated from sediment adjacent to sperm whale carcasses off Kagoshima, Japan.</title>
        <authorList>
            <person name="Miyazaki M."/>
            <person name="Nogi Y."/>
            <person name="Fujiwara Y."/>
            <person name="Kawato M."/>
            <person name="Kubokawa K."/>
            <person name="Horikoshi K."/>
        </authorList>
    </citation>
    <scope>NUCLEOTIDE SEQUENCE [LARGE SCALE GENOMIC DNA]</scope>
    <source>
        <strain evidence="1 2">JAMM 1380</strain>
    </source>
</reference>
<gene>
    <name evidence="1" type="ORF">NEJAP_2131</name>
</gene>